<dbReference type="SUPFAM" id="SSF53032">
    <property type="entry name" value="tRNA-intron endonuclease catalytic domain-like"/>
    <property type="match status" value="1"/>
</dbReference>
<dbReference type="Gene3D" id="3.40.1350.10">
    <property type="match status" value="1"/>
</dbReference>
<accession>A0A7M5WIS3</accession>
<dbReference type="GO" id="GO:0003676">
    <property type="term" value="F:nucleic acid binding"/>
    <property type="evidence" value="ECO:0007669"/>
    <property type="project" value="InterPro"/>
</dbReference>
<feature type="active site" evidence="5">
    <location>
        <position position="367"/>
    </location>
</feature>
<name>A0A7M5WIS3_9CNID</name>
<dbReference type="GO" id="GO:0000213">
    <property type="term" value="F:tRNA-intron lyase activity"/>
    <property type="evidence" value="ECO:0007669"/>
    <property type="project" value="UniProtKB-UniRule"/>
</dbReference>
<keyword evidence="2 4" id="KW-0819">tRNA processing</keyword>
<comment type="similarity">
    <text evidence="1 4">Belongs to the tRNA-intron endonuclease family.</text>
</comment>
<evidence type="ECO:0000256" key="5">
    <source>
        <dbReference type="PIRSR" id="PIRSR011789-1"/>
    </source>
</evidence>
<evidence type="ECO:0000259" key="6">
    <source>
        <dbReference type="Pfam" id="PF01974"/>
    </source>
</evidence>
<feature type="active site" evidence="5">
    <location>
        <position position="328"/>
    </location>
</feature>
<evidence type="ECO:0000256" key="3">
    <source>
        <dbReference type="ARBA" id="ARBA00023239"/>
    </source>
</evidence>
<evidence type="ECO:0000256" key="2">
    <source>
        <dbReference type="ARBA" id="ARBA00022694"/>
    </source>
</evidence>
<comment type="function">
    <text evidence="4">Constitutes one of the two catalytic subunit of the tRNA-splicing endonuclease complex, a complex responsible for identification and cleavage of the splice sites in pre-tRNA. It cleaves pre-tRNA at the 5'- and 3'-splice sites to release the intron. The products are an intron and two tRNA half-molecules bearing 2',3'-cyclic phosphate and 5'-OH termini. There are no conserved sequences at the splice sites, but the intron is invariably located at the same site in the gene, placing the splice sites an invariant distance from the constant structural features of the tRNA body.</text>
</comment>
<dbReference type="InterPro" id="IPR036167">
    <property type="entry name" value="tRNA_intron_Endo_cat-like_sf"/>
</dbReference>
<dbReference type="InterPro" id="IPR006676">
    <property type="entry name" value="tRNA_splic"/>
</dbReference>
<evidence type="ECO:0000256" key="4">
    <source>
        <dbReference type="PIRNR" id="PIRNR011789"/>
    </source>
</evidence>
<evidence type="ECO:0000256" key="1">
    <source>
        <dbReference type="ARBA" id="ARBA00008078"/>
    </source>
</evidence>
<dbReference type="GO" id="GO:0000214">
    <property type="term" value="C:tRNA-intron endonuclease complex"/>
    <property type="evidence" value="ECO:0007669"/>
    <property type="project" value="UniProtKB-UniRule"/>
</dbReference>
<dbReference type="EnsemblMetazoa" id="CLYHEMT002528.1">
    <property type="protein sequence ID" value="CLYHEMP002528.1"/>
    <property type="gene ID" value="CLYHEMG002528"/>
</dbReference>
<dbReference type="GO" id="GO:0000379">
    <property type="term" value="P:tRNA-type intron splice site recognition and cleavage"/>
    <property type="evidence" value="ECO:0007669"/>
    <property type="project" value="TreeGrafter"/>
</dbReference>
<dbReference type="Pfam" id="PF01974">
    <property type="entry name" value="tRNA_int_endo"/>
    <property type="match status" value="1"/>
</dbReference>
<dbReference type="PANTHER" id="PTHR21227">
    <property type="entry name" value="TRNA-SPLICING ENDONUCLEASE SUBUNIT SEN2"/>
    <property type="match status" value="1"/>
</dbReference>
<sequence>MATAPNYLMTDELLRKPRKKRCGRQVPLSPFPVPIQTITRQQPTNDRWYYFFGLLKSDHVAVYRKGDLTYLYQMGFFGKGILSKSQPQYEKYEEESFLLDHAKRQSRSEGRSKAQLESKQAFLQERLRQHENWSWMKEKKDDIESTRNTLKVTSDNSTELSSTINSVDLRVPDESYGTDGEDELSNEEEDQLSATGCFENEDDGETVDCTLHENEKETLKRKTESQDDWSVGKMAKIEDQYKLFEYLQLTFEEAFFLSYGLGCLCVEDHNQIGMNVGEMWRTFSCRQKDFVQRYTAYHHFRSKGWVVRFSNLFGADFVLYQSGMPFYHASYSVFVRYMDEKDGGLEEKSFSWKDLSCICRVNEKVAKEVLICYVVKPKDVDESELKSPGVLKKLRVVEMVIRRWLPERHRELNKEKIS</sequence>
<feature type="domain" description="tRNA intron endonuclease catalytic" evidence="6">
    <location>
        <begin position="290"/>
        <end position="380"/>
    </location>
</feature>
<evidence type="ECO:0000313" key="7">
    <source>
        <dbReference type="EnsemblMetazoa" id="CLYHEMP002528.1"/>
    </source>
</evidence>
<dbReference type="PIRSF" id="PIRSF011789">
    <property type="entry name" value="tRNA_splic_SEN2"/>
    <property type="match status" value="1"/>
</dbReference>
<reference evidence="7" key="1">
    <citation type="submission" date="2021-01" db="UniProtKB">
        <authorList>
            <consortium name="EnsemblMetazoa"/>
        </authorList>
    </citation>
    <scope>IDENTIFICATION</scope>
</reference>
<dbReference type="AlphaFoldDB" id="A0A7M5WIS3"/>
<protein>
    <recommendedName>
        <fullName evidence="4">tRNA-splicing endonuclease subunit Sen2</fullName>
        <ecNumber evidence="4">4.6.1.16</ecNumber>
    </recommendedName>
</protein>
<dbReference type="CDD" id="cd22363">
    <property type="entry name" value="tRNA-intron_lyase_C"/>
    <property type="match status" value="1"/>
</dbReference>
<dbReference type="NCBIfam" id="TIGR00324">
    <property type="entry name" value="endA"/>
    <property type="match status" value="1"/>
</dbReference>
<dbReference type="Proteomes" id="UP000594262">
    <property type="component" value="Unplaced"/>
</dbReference>
<keyword evidence="3 4" id="KW-0456">Lyase</keyword>
<dbReference type="PANTHER" id="PTHR21227:SF0">
    <property type="entry name" value="TRNA-SPLICING ENDONUCLEASE SUBUNIT SEN2"/>
    <property type="match status" value="1"/>
</dbReference>
<dbReference type="InterPro" id="IPR011856">
    <property type="entry name" value="tRNA_endonuc-like_dom_sf"/>
</dbReference>
<evidence type="ECO:0000313" key="8">
    <source>
        <dbReference type="Proteomes" id="UP000594262"/>
    </source>
</evidence>
<dbReference type="InterPro" id="IPR006677">
    <property type="entry name" value="tRNA_intron_Endonuc_cat-like"/>
</dbReference>
<dbReference type="InterPro" id="IPR016589">
    <property type="entry name" value="tRNA_splic_SEN2"/>
</dbReference>
<organism evidence="7 8">
    <name type="scientific">Clytia hemisphaerica</name>
    <dbReference type="NCBI Taxonomy" id="252671"/>
    <lineage>
        <taxon>Eukaryota</taxon>
        <taxon>Metazoa</taxon>
        <taxon>Cnidaria</taxon>
        <taxon>Hydrozoa</taxon>
        <taxon>Hydroidolina</taxon>
        <taxon>Leptothecata</taxon>
        <taxon>Obeliida</taxon>
        <taxon>Clytiidae</taxon>
        <taxon>Clytia</taxon>
    </lineage>
</organism>
<proteinExistence type="inferred from homology"/>
<dbReference type="EC" id="4.6.1.16" evidence="4"/>
<feature type="active site" evidence="5">
    <location>
        <position position="320"/>
    </location>
</feature>
<dbReference type="OrthoDB" id="10249562at2759"/>
<keyword evidence="8" id="KW-1185">Reference proteome</keyword>
<dbReference type="GO" id="GO:0005737">
    <property type="term" value="C:cytoplasm"/>
    <property type="evidence" value="ECO:0007669"/>
    <property type="project" value="TreeGrafter"/>
</dbReference>